<evidence type="ECO:0000256" key="5">
    <source>
        <dbReference type="RuleBase" id="RU000562"/>
    </source>
</evidence>
<dbReference type="GO" id="GO:0005737">
    <property type="term" value="C:cytoplasm"/>
    <property type="evidence" value="ECO:0007669"/>
    <property type="project" value="UniProtKB-ARBA"/>
</dbReference>
<dbReference type="AlphaFoldDB" id="H5SFB1"/>
<dbReference type="Pfam" id="PF00829">
    <property type="entry name" value="Ribosomal_L21p"/>
    <property type="match status" value="1"/>
</dbReference>
<dbReference type="GO" id="GO:0005840">
    <property type="term" value="C:ribosome"/>
    <property type="evidence" value="ECO:0007669"/>
    <property type="project" value="UniProtKB-KW"/>
</dbReference>
<keyword evidence="2 4" id="KW-0689">Ribosomal protein</keyword>
<gene>
    <name evidence="4" type="primary">rplU</name>
    <name evidence="6" type="ORF">HGMM_F21A08C30</name>
    <name evidence="7" type="ORF">HGMM_F53C10C33</name>
</gene>
<dbReference type="InterPro" id="IPR028909">
    <property type="entry name" value="bL21-like"/>
</dbReference>
<protein>
    <recommendedName>
        <fullName evidence="4">Large ribosomal subunit protein bL21</fullName>
    </recommendedName>
</protein>
<dbReference type="GO" id="GO:0003735">
    <property type="term" value="F:structural constituent of ribosome"/>
    <property type="evidence" value="ECO:0007669"/>
    <property type="project" value="InterPro"/>
</dbReference>
<comment type="subunit">
    <text evidence="4">Part of the 50S ribosomal subunit. Contacts protein L20.</text>
</comment>
<evidence type="ECO:0000256" key="2">
    <source>
        <dbReference type="ARBA" id="ARBA00022980"/>
    </source>
</evidence>
<reference evidence="6" key="1">
    <citation type="journal article" date="2005" name="Environ. Microbiol.">
        <title>Genetic and functional properties of uncultivated thermophilic crenarchaeotes from a subsurface gold mine as revealed by analysis of genome fragments.</title>
        <authorList>
            <person name="Nunoura T."/>
            <person name="Hirayama H."/>
            <person name="Takami H."/>
            <person name="Oida H."/>
            <person name="Nishi S."/>
            <person name="Shimamura S."/>
            <person name="Suzuki Y."/>
            <person name="Inagaki F."/>
            <person name="Takai K."/>
            <person name="Nealson K.H."/>
            <person name="Horikoshi K."/>
        </authorList>
    </citation>
    <scope>NUCLEOTIDE SEQUENCE</scope>
</reference>
<keyword evidence="4 5" id="KW-0699">rRNA-binding</keyword>
<dbReference type="EMBL" id="AP011701">
    <property type="protein sequence ID" value="BAL54847.1"/>
    <property type="molecule type" value="Genomic_DNA"/>
</dbReference>
<evidence type="ECO:0000313" key="6">
    <source>
        <dbReference type="EMBL" id="BAL54847.1"/>
    </source>
</evidence>
<evidence type="ECO:0000256" key="3">
    <source>
        <dbReference type="ARBA" id="ARBA00023274"/>
    </source>
</evidence>
<comment type="similarity">
    <text evidence="1 4 5">Belongs to the bacterial ribosomal protein bL21 family.</text>
</comment>
<dbReference type="InterPro" id="IPR001787">
    <property type="entry name" value="Ribosomal_bL21"/>
</dbReference>
<dbReference type="GO" id="GO:0006412">
    <property type="term" value="P:translation"/>
    <property type="evidence" value="ECO:0007669"/>
    <property type="project" value="UniProtKB-UniRule"/>
</dbReference>
<sequence length="105" mass="11901">MAVYAVIETGSKQYRVSPGDAIVIEKLKGVEVGQQIEFKNVLLVGGDTPQLGRPYLSGARVVAEISKSFRGPKLDVFKYKRKTRRRRKIGHRQPYMEAIIKEIQL</sequence>
<dbReference type="SUPFAM" id="SSF141091">
    <property type="entry name" value="L21p-like"/>
    <property type="match status" value="1"/>
</dbReference>
<name>H5SFB1_9BACT</name>
<dbReference type="GO" id="GO:0019843">
    <property type="term" value="F:rRNA binding"/>
    <property type="evidence" value="ECO:0007669"/>
    <property type="project" value="UniProtKB-UniRule"/>
</dbReference>
<organism evidence="6">
    <name type="scientific">uncultured Acetothermia bacterium</name>
    <dbReference type="NCBI Taxonomy" id="236499"/>
    <lineage>
        <taxon>Bacteria</taxon>
        <taxon>Candidatus Bipolaricaulota</taxon>
        <taxon>environmental samples</taxon>
    </lineage>
</organism>
<dbReference type="HAMAP" id="MF_01363">
    <property type="entry name" value="Ribosomal_bL21"/>
    <property type="match status" value="1"/>
</dbReference>
<proteinExistence type="inferred from homology"/>
<evidence type="ECO:0000313" key="7">
    <source>
        <dbReference type="EMBL" id="BAL57959.1"/>
    </source>
</evidence>
<keyword evidence="4 5" id="KW-0694">RNA-binding</keyword>
<evidence type="ECO:0000256" key="1">
    <source>
        <dbReference type="ARBA" id="ARBA00008563"/>
    </source>
</evidence>
<dbReference type="NCBIfam" id="TIGR00061">
    <property type="entry name" value="L21"/>
    <property type="match status" value="1"/>
</dbReference>
<accession>H5SFB1</accession>
<comment type="function">
    <text evidence="4 5">This protein binds to 23S rRNA in the presence of protein L20.</text>
</comment>
<keyword evidence="3 4" id="KW-0687">Ribonucleoprotein</keyword>
<dbReference type="InterPro" id="IPR036164">
    <property type="entry name" value="bL21-like_sf"/>
</dbReference>
<evidence type="ECO:0000256" key="4">
    <source>
        <dbReference type="HAMAP-Rule" id="MF_01363"/>
    </source>
</evidence>
<dbReference type="PANTHER" id="PTHR21349">
    <property type="entry name" value="50S RIBOSOMAL PROTEIN L21"/>
    <property type="match status" value="1"/>
</dbReference>
<reference evidence="6" key="2">
    <citation type="journal article" date="2012" name="PLoS ONE">
        <title>A Deeply Branching Thermophilic Bacterium with an Ancient Acetyl-CoA Pathway Dominates a Subsurface Ecosystem.</title>
        <authorList>
            <person name="Takami H."/>
            <person name="Noguchi H."/>
            <person name="Takaki Y."/>
            <person name="Uchiyama I."/>
            <person name="Toyoda A."/>
            <person name="Nishi S."/>
            <person name="Chee G.-J."/>
            <person name="Arai W."/>
            <person name="Nunoura T."/>
            <person name="Itoh T."/>
            <person name="Hattori M."/>
            <person name="Takai K."/>
        </authorList>
    </citation>
    <scope>NUCLEOTIDE SEQUENCE</scope>
</reference>
<dbReference type="PANTHER" id="PTHR21349:SF0">
    <property type="entry name" value="LARGE RIBOSOMAL SUBUNIT PROTEIN BL21M"/>
    <property type="match status" value="1"/>
</dbReference>
<dbReference type="EMBL" id="AP011789">
    <property type="protein sequence ID" value="BAL57959.1"/>
    <property type="molecule type" value="Genomic_DNA"/>
</dbReference>
<dbReference type="GO" id="GO:1990904">
    <property type="term" value="C:ribonucleoprotein complex"/>
    <property type="evidence" value="ECO:0007669"/>
    <property type="project" value="UniProtKB-KW"/>
</dbReference>